<dbReference type="Proteomes" id="UP000618754">
    <property type="component" value="Unassembled WGS sequence"/>
</dbReference>
<gene>
    <name evidence="1" type="ORF">IDJ75_11430</name>
</gene>
<reference evidence="1 2" key="1">
    <citation type="submission" date="2020-09" db="EMBL/GenBank/DDBJ databases">
        <title>Novel species of Mucilaginibacter isolated from a glacier on the Tibetan Plateau.</title>
        <authorList>
            <person name="Liu Q."/>
            <person name="Xin Y.-H."/>
        </authorList>
    </citation>
    <scope>NUCLEOTIDE SEQUENCE [LARGE SCALE GENOMIC DNA]</scope>
    <source>
        <strain evidence="1 2">CGMCC 1.13878</strain>
    </source>
</reference>
<comment type="caution">
    <text evidence="1">The sequence shown here is derived from an EMBL/GenBank/DDBJ whole genome shotgun (WGS) entry which is preliminary data.</text>
</comment>
<sequence>MIKEITSNEVLRSAEEAWHLPESQYTHETIIANCLRRVASYKCPCSITTLVNESQQALKFLFDDSALDDVERIVNLLLVSGDLLELSDVISSDVNVKSTWIFAAPPSFVIRPNGNAFIVGIGPDGNLPIPLLLDRIKYDGCKRIIIPNDQEKLSETLSNFGLSQISESLWLKLPRKSTAEDYLEQFDKWLMSSPSSDHISEITLLDKGRWVSPTTQTGRYIARRPQQYGPKYWCYVETENGKLKRFIDIPVRLNGIPQRQCDVAWLLQMAIDKVQHQPQEFTIQIDGQNCIFNFYSPIPLWAERRLLVLGSVAKKKNCLFSYEIPKQETLTEEAFLYDYLWLRKKEITQ</sequence>
<dbReference type="EMBL" id="JACWMW010000002">
    <property type="protein sequence ID" value="MBD1385893.1"/>
    <property type="molecule type" value="Genomic_DNA"/>
</dbReference>
<evidence type="ECO:0000313" key="1">
    <source>
        <dbReference type="EMBL" id="MBD1385893.1"/>
    </source>
</evidence>
<accession>A0ABR7X5N0</accession>
<name>A0ABR7X5N0_9SPHI</name>
<keyword evidence="2" id="KW-1185">Reference proteome</keyword>
<proteinExistence type="predicted"/>
<organism evidence="1 2">
    <name type="scientific">Mucilaginibacter rigui</name>
    <dbReference type="NCBI Taxonomy" id="534635"/>
    <lineage>
        <taxon>Bacteria</taxon>
        <taxon>Pseudomonadati</taxon>
        <taxon>Bacteroidota</taxon>
        <taxon>Sphingobacteriia</taxon>
        <taxon>Sphingobacteriales</taxon>
        <taxon>Sphingobacteriaceae</taxon>
        <taxon>Mucilaginibacter</taxon>
    </lineage>
</organism>
<protein>
    <submittedName>
        <fullName evidence="1">Uncharacterized protein</fullName>
    </submittedName>
</protein>
<evidence type="ECO:0000313" key="2">
    <source>
        <dbReference type="Proteomes" id="UP000618754"/>
    </source>
</evidence>
<dbReference type="RefSeq" id="WP_191175744.1">
    <property type="nucleotide sequence ID" value="NZ_JACWMW010000002.1"/>
</dbReference>